<comment type="caution">
    <text evidence="3">The sequence shown here is derived from an EMBL/GenBank/DDBJ whole genome shotgun (WGS) entry which is preliminary data.</text>
</comment>
<dbReference type="PANTHER" id="PTHR33646:SF10">
    <property type="entry name" value="TRANSMEMBRANE PROTEIN"/>
    <property type="match status" value="1"/>
</dbReference>
<reference evidence="3 4" key="1">
    <citation type="submission" date="2024-05" db="EMBL/GenBank/DDBJ databases">
        <title>De novo assembly of an allotetraploid wild potato.</title>
        <authorList>
            <person name="Hosaka A.J."/>
        </authorList>
    </citation>
    <scope>NUCLEOTIDE SEQUENCE [LARGE SCALE GENOMIC DNA]</scope>
    <source>
        <tissue evidence="3">Young leaves</tissue>
    </source>
</reference>
<keyword evidence="4" id="KW-1185">Reference proteome</keyword>
<keyword evidence="1" id="KW-0812">Transmembrane</keyword>
<proteinExistence type="predicted"/>
<dbReference type="EMBL" id="JBJKTR010000010">
    <property type="protein sequence ID" value="KAL3357395.1"/>
    <property type="molecule type" value="Genomic_DNA"/>
</dbReference>
<dbReference type="Pfam" id="PF20705">
    <property type="entry name" value="DUF6821"/>
    <property type="match status" value="1"/>
</dbReference>
<dbReference type="InterPro" id="IPR049224">
    <property type="entry name" value="DUF6821"/>
</dbReference>
<keyword evidence="1" id="KW-0472">Membrane</keyword>
<keyword evidence="1" id="KW-1133">Transmembrane helix</keyword>
<organism evidence="3 4">
    <name type="scientific">Solanum stoloniferum</name>
    <dbReference type="NCBI Taxonomy" id="62892"/>
    <lineage>
        <taxon>Eukaryota</taxon>
        <taxon>Viridiplantae</taxon>
        <taxon>Streptophyta</taxon>
        <taxon>Embryophyta</taxon>
        <taxon>Tracheophyta</taxon>
        <taxon>Spermatophyta</taxon>
        <taxon>Magnoliopsida</taxon>
        <taxon>eudicotyledons</taxon>
        <taxon>Gunneridae</taxon>
        <taxon>Pentapetalae</taxon>
        <taxon>asterids</taxon>
        <taxon>lamiids</taxon>
        <taxon>Solanales</taxon>
        <taxon>Solanaceae</taxon>
        <taxon>Solanoideae</taxon>
        <taxon>Solaneae</taxon>
        <taxon>Solanum</taxon>
    </lineage>
</organism>
<feature type="transmembrane region" description="Helical" evidence="1">
    <location>
        <begin position="154"/>
        <end position="178"/>
    </location>
</feature>
<evidence type="ECO:0000313" key="4">
    <source>
        <dbReference type="Proteomes" id="UP001627284"/>
    </source>
</evidence>
<evidence type="ECO:0000256" key="1">
    <source>
        <dbReference type="SAM" id="Phobius"/>
    </source>
</evidence>
<dbReference type="AlphaFoldDB" id="A0ABD2TM55"/>
<sequence>MDLQEWELLSDNGLLEVLHDDRDKFLSMEYASDSKRVPNQLVIPLLIQQEPSIQKPQEDEEVIKEVITKVPLEQDEEDKKSQVFFKKMKESEFENMKLDSPKFNNKTSSVSQIDSMSFPFEDKVEVLEVEKESLIKKREINEENNNGGINLWNWRLTGIGAICSFGVAAAAVTIYIFIGNHQKQKQHKQNQKLKFQFSDDKVCVIMLSYYVSIFVFLSRGSVRNSLSTAQRSVYILSFLDPTCEITLLSLEKSPIIVHFDMPL</sequence>
<feature type="domain" description="DUF6821" evidence="2">
    <location>
        <begin position="77"/>
        <end position="201"/>
    </location>
</feature>
<name>A0ABD2TM55_9SOLN</name>
<accession>A0ABD2TM55</accession>
<dbReference type="Proteomes" id="UP001627284">
    <property type="component" value="Unassembled WGS sequence"/>
</dbReference>
<evidence type="ECO:0000313" key="3">
    <source>
        <dbReference type="EMBL" id="KAL3357395.1"/>
    </source>
</evidence>
<dbReference type="PANTHER" id="PTHR33646">
    <property type="entry name" value="GB|AAF00631.1"/>
    <property type="match status" value="1"/>
</dbReference>
<dbReference type="InterPro" id="IPR045883">
    <property type="entry name" value="At4g13530-like"/>
</dbReference>
<gene>
    <name evidence="3" type="ORF">AABB24_017883</name>
</gene>
<protein>
    <recommendedName>
        <fullName evidence="2">DUF6821 domain-containing protein</fullName>
    </recommendedName>
</protein>
<evidence type="ECO:0000259" key="2">
    <source>
        <dbReference type="Pfam" id="PF20705"/>
    </source>
</evidence>